<keyword evidence="1 4" id="KW-0378">Hydrolase</keyword>
<protein>
    <submittedName>
        <fullName evidence="4">Cellulase family glycosylhydrolase</fullName>
    </submittedName>
</protein>
<evidence type="ECO:0000256" key="1">
    <source>
        <dbReference type="ARBA" id="ARBA00022801"/>
    </source>
</evidence>
<feature type="domain" description="Glycoside hydrolase family 5" evidence="3">
    <location>
        <begin position="91"/>
        <end position="295"/>
    </location>
</feature>
<accession>A0A7M4D220</accession>
<organism evidence="4 7">
    <name type="scientific">Labilibaculum euxinus</name>
    <dbReference type="NCBI Taxonomy" id="2686357"/>
    <lineage>
        <taxon>Bacteria</taxon>
        <taxon>Pseudomonadati</taxon>
        <taxon>Bacteroidota</taxon>
        <taxon>Bacteroidia</taxon>
        <taxon>Marinilabiliales</taxon>
        <taxon>Marinifilaceae</taxon>
        <taxon>Labilibaculum</taxon>
    </lineage>
</organism>
<dbReference type="GO" id="GO:0000272">
    <property type="term" value="P:polysaccharide catabolic process"/>
    <property type="evidence" value="ECO:0007669"/>
    <property type="project" value="InterPro"/>
</dbReference>
<dbReference type="EMBL" id="WOTW01000003">
    <property type="protein sequence ID" value="MUP36699.1"/>
    <property type="molecule type" value="Genomic_DNA"/>
</dbReference>
<dbReference type="Gene3D" id="3.20.20.80">
    <property type="entry name" value="Glycosidases"/>
    <property type="match status" value="1"/>
</dbReference>
<comment type="caution">
    <text evidence="4">The sequence shown here is derived from an EMBL/GenBank/DDBJ whole genome shotgun (WGS) entry which is preliminary data.</text>
</comment>
<dbReference type="InterPro" id="IPR001547">
    <property type="entry name" value="Glyco_hydro_5"/>
</dbReference>
<dbReference type="EMBL" id="QTZN02000003">
    <property type="protein sequence ID" value="MVB05904.1"/>
    <property type="molecule type" value="Genomic_DNA"/>
</dbReference>
<keyword evidence="2" id="KW-0326">Glycosidase</keyword>
<proteinExistence type="predicted"/>
<name>A0A7M4D220_9BACT</name>
<evidence type="ECO:0000256" key="2">
    <source>
        <dbReference type="ARBA" id="ARBA00023295"/>
    </source>
</evidence>
<evidence type="ECO:0000313" key="4">
    <source>
        <dbReference type="EMBL" id="MUP36699.1"/>
    </source>
</evidence>
<dbReference type="Pfam" id="PF00150">
    <property type="entry name" value="Cellulase"/>
    <property type="match status" value="1"/>
</dbReference>
<dbReference type="Proteomes" id="UP000462449">
    <property type="component" value="Unassembled WGS sequence"/>
</dbReference>
<gene>
    <name evidence="5" type="ORF">DWB62_002600</name>
    <name evidence="4" type="ORF">GNY23_02600</name>
</gene>
<evidence type="ECO:0000259" key="3">
    <source>
        <dbReference type="Pfam" id="PF00150"/>
    </source>
</evidence>
<dbReference type="SUPFAM" id="SSF51445">
    <property type="entry name" value="(Trans)glycosidases"/>
    <property type="match status" value="1"/>
</dbReference>
<dbReference type="InterPro" id="IPR017853">
    <property type="entry name" value="GH"/>
</dbReference>
<dbReference type="Proteomes" id="UP000285951">
    <property type="component" value="Unassembled WGS sequence"/>
</dbReference>
<reference evidence="4 7" key="2">
    <citation type="submission" date="2019-12" db="EMBL/GenBank/DDBJ databases">
        <title>Draft genome sequence of Labilibaculum sp. strain 44 isolated from deep waters of Black Sea.</title>
        <authorList>
            <person name="Yadav S."/>
            <person name="Villanueva L."/>
        </authorList>
    </citation>
    <scope>NUCLEOTIDE SEQUENCE [LARGE SCALE GENOMIC DNA]</scope>
    <source>
        <strain evidence="4 7">44</strain>
    </source>
</reference>
<evidence type="ECO:0000313" key="6">
    <source>
        <dbReference type="Proteomes" id="UP000285951"/>
    </source>
</evidence>
<dbReference type="GO" id="GO:0004553">
    <property type="term" value="F:hydrolase activity, hydrolyzing O-glycosyl compounds"/>
    <property type="evidence" value="ECO:0007669"/>
    <property type="project" value="InterPro"/>
</dbReference>
<dbReference type="Gene3D" id="2.60.40.1080">
    <property type="match status" value="1"/>
</dbReference>
<reference evidence="5 6" key="1">
    <citation type="submission" date="2019-11" db="EMBL/GenBank/DDBJ databases">
        <title>Draft genome sequence of Labilibaculum sp. strain SYP isolated from Black Sea.</title>
        <authorList>
            <person name="Yadav S."/>
            <person name="Villanueva L."/>
        </authorList>
    </citation>
    <scope>NUCLEOTIDE SEQUENCE [LARGE SCALE GENOMIC DNA]</scope>
    <source>
        <strain evidence="5 6">44</strain>
    </source>
</reference>
<dbReference type="OrthoDB" id="273314at2"/>
<evidence type="ECO:0000313" key="7">
    <source>
        <dbReference type="Proteomes" id="UP000462449"/>
    </source>
</evidence>
<evidence type="ECO:0000313" key="5">
    <source>
        <dbReference type="EMBL" id="MVB05904.1"/>
    </source>
</evidence>
<keyword evidence="6" id="KW-1185">Reference proteome</keyword>
<sequence>MMKTVILKLCLVLAVIFHVNITFAWEGMPMPQLHVEGRYLKDVSGHIVNLHGFAQTYSPWFNEQNSKWTNFDVAACLTYNQGLIDGILQTGWKMNFIRLHMDPYWSNTPGVQVNGENDISAFDFNRFKTYLDQVFIPMAEYAISKGLYVVMRPPGVCPEEIAIGDAYQQYLIQVWGYVAQHPKLKNNPNIMFELANEPVDILGSDGTYGAGTQGHFDKLKIYFQAIVDAVRESANNILWIPGLGYQSLYSGYAANPIEGDNIGYAVHVYPGWFNSGQGYEPFRNGWNNQVQPIADMAPIMVTEMDWAPEKYNASWGKDITGIAGGDGFGANLKKIVDSCGNVSWLLFTSPDLLDDFTGIAPAEGENYVFLNDPEACPWPVYHWYQEYAKEYSFEGAADDYLTLSDLVVESGEKLTLLTGSSVGLKIKAVFADGHIENVGSLAEYTIDNPSVVEISNGRIYSLKDGEATINIAYTGPLGAQKQVTLNITSTTFPLTNNLFNPDIWENGSFDGVTNTLKTGLYGFGGWQYEGIDLTGYKYIIARLGGNNTADISFNIYDGSSYWGSPASYQFGNEKEVVVMLEQAKKNDGTPLNSEHIYIAGFWSNGSNPFVIDTVFLSNSSEYDPPSINIQDINSNNITELNDFYYGIDTGPSTVQQFIVSGNKLTNDIVITSSANYEISLEETQGYSQMISISPNKGEVSLVTIYVRLVSGLTDNMYSGDIELSSAGAFGKTIALLGQVEKTNGIYNIPSSGAVVTSTAYFTLLGQKITDLDNRRGIFIVKEFYSDGTVVATKVLKMEY</sequence>
<dbReference type="AlphaFoldDB" id="A0A7M4D220"/>